<dbReference type="Proteomes" id="UP000027088">
    <property type="component" value="Chromosome"/>
</dbReference>
<evidence type="ECO:0000256" key="1">
    <source>
        <dbReference type="ARBA" id="ARBA00009986"/>
    </source>
</evidence>
<dbReference type="Gene3D" id="3.40.605.10">
    <property type="entry name" value="Aldehyde Dehydrogenase, Chain A, domain 1"/>
    <property type="match status" value="1"/>
</dbReference>
<evidence type="ECO:0000256" key="5">
    <source>
        <dbReference type="SAM" id="Phobius"/>
    </source>
</evidence>
<dbReference type="PROSITE" id="PS00070">
    <property type="entry name" value="ALDEHYDE_DEHYDR_CYS"/>
    <property type="match status" value="1"/>
</dbReference>
<reference evidence="7 8" key="1">
    <citation type="journal article" date="2014" name="Genome Announc.">
        <title>Complete Genome Sequence of the Bovine Mastitis Pathogen Mycoplasma californicum Strain ST-6T (ATCC 33461T).</title>
        <authorList>
            <person name="Calcutt M.J."/>
            <person name="Foecking M.F."/>
            <person name="Fox L.K."/>
        </authorList>
    </citation>
    <scope>NUCLEOTIDE SEQUENCE [LARGE SCALE GENOMIC DNA]</scope>
    <source>
        <strain evidence="7 8">ST-6</strain>
    </source>
</reference>
<dbReference type="PANTHER" id="PTHR43570">
    <property type="entry name" value="ALDEHYDE DEHYDROGENASE"/>
    <property type="match status" value="1"/>
</dbReference>
<feature type="active site" evidence="4">
    <location>
        <position position="245"/>
    </location>
</feature>
<organism evidence="7 8">
    <name type="scientific">Mycoplasmopsis californica</name>
    <dbReference type="NCBI Taxonomy" id="2113"/>
    <lineage>
        <taxon>Bacteria</taxon>
        <taxon>Bacillati</taxon>
        <taxon>Mycoplasmatota</taxon>
        <taxon>Mycoplasmoidales</taxon>
        <taxon>Metamycoplasmataceae</taxon>
        <taxon>Mycoplasmopsis</taxon>
    </lineage>
</organism>
<gene>
    <name evidence="7" type="ORF">MCFN_03025</name>
</gene>
<dbReference type="Pfam" id="PF00171">
    <property type="entry name" value="Aldedh"/>
    <property type="match status" value="1"/>
</dbReference>
<dbReference type="Gene3D" id="3.40.309.10">
    <property type="entry name" value="Aldehyde Dehydrogenase, Chain A, domain 2"/>
    <property type="match status" value="1"/>
</dbReference>
<feature type="active site" evidence="4">
    <location>
        <position position="211"/>
    </location>
</feature>
<dbReference type="KEGG" id="mcr:MCFN_03025"/>
<evidence type="ECO:0000313" key="7">
    <source>
        <dbReference type="EMBL" id="AIA29720.1"/>
    </source>
</evidence>
<dbReference type="PANTHER" id="PTHR43570:SF16">
    <property type="entry name" value="ALDEHYDE DEHYDROGENASE TYPE III, ISOFORM Q"/>
    <property type="match status" value="1"/>
</dbReference>
<proteinExistence type="inferred from homology"/>
<evidence type="ECO:0000256" key="4">
    <source>
        <dbReference type="PIRSR" id="PIRSR036492-1"/>
    </source>
</evidence>
<keyword evidence="5" id="KW-1133">Transmembrane helix</keyword>
<feature type="transmembrane region" description="Helical" evidence="5">
    <location>
        <begin position="92"/>
        <end position="113"/>
    </location>
</feature>
<keyword evidence="5" id="KW-0812">Transmembrane</keyword>
<comment type="similarity">
    <text evidence="1 3">Belongs to the aldehyde dehydrogenase family.</text>
</comment>
<evidence type="ECO:0000256" key="3">
    <source>
        <dbReference type="PIRNR" id="PIRNR036492"/>
    </source>
</evidence>
<keyword evidence="8" id="KW-1185">Reference proteome</keyword>
<dbReference type="GO" id="GO:0004029">
    <property type="term" value="F:aldehyde dehydrogenase (NAD+) activity"/>
    <property type="evidence" value="ECO:0007669"/>
    <property type="project" value="TreeGrafter"/>
</dbReference>
<dbReference type="eggNOG" id="COG1012">
    <property type="taxonomic scope" value="Bacteria"/>
</dbReference>
<name>A0A059XRR5_9BACT</name>
<evidence type="ECO:0000313" key="8">
    <source>
        <dbReference type="Proteomes" id="UP000027088"/>
    </source>
</evidence>
<dbReference type="InterPro" id="IPR016161">
    <property type="entry name" value="Ald_DH/histidinol_DH"/>
</dbReference>
<dbReference type="SUPFAM" id="SSF53720">
    <property type="entry name" value="ALDH-like"/>
    <property type="match status" value="1"/>
</dbReference>
<dbReference type="InterPro" id="IPR016162">
    <property type="entry name" value="Ald_DH_N"/>
</dbReference>
<dbReference type="AlphaFoldDB" id="A0A059XRR5"/>
<dbReference type="GO" id="GO:0006081">
    <property type="term" value="P:aldehyde metabolic process"/>
    <property type="evidence" value="ECO:0007669"/>
    <property type="project" value="InterPro"/>
</dbReference>
<dbReference type="PIRSF" id="PIRSF036492">
    <property type="entry name" value="ALDH"/>
    <property type="match status" value="1"/>
</dbReference>
<dbReference type="EMBL" id="CP007521">
    <property type="protein sequence ID" value="AIA29720.1"/>
    <property type="molecule type" value="Genomic_DNA"/>
</dbReference>
<accession>A0A059XRR5</accession>
<dbReference type="InterPro" id="IPR016163">
    <property type="entry name" value="Ald_DH_C"/>
</dbReference>
<protein>
    <recommendedName>
        <fullName evidence="3">Aldehyde dehydrogenase</fullName>
    </recommendedName>
</protein>
<keyword evidence="2 3" id="KW-0560">Oxidoreductase</keyword>
<dbReference type="GO" id="GO:0005737">
    <property type="term" value="C:cytoplasm"/>
    <property type="evidence" value="ECO:0007669"/>
    <property type="project" value="TreeGrafter"/>
</dbReference>
<evidence type="ECO:0000259" key="6">
    <source>
        <dbReference type="Pfam" id="PF00171"/>
    </source>
</evidence>
<dbReference type="InterPro" id="IPR015590">
    <property type="entry name" value="Aldehyde_DH_dom"/>
</dbReference>
<dbReference type="InterPro" id="IPR016160">
    <property type="entry name" value="Ald_DH_CS_CYS"/>
</dbReference>
<sequence length="446" mass="50281">MTEKDRKTYKKMYEDTICSPYISYIERIKTLKAIKTAIQGNIELVSKALSSDLNKHKSEAYFSEIGLVLKELSLTISQLKKWMKPKRAKTPILLFGGSSKLIPQAMGIALIISPWNYPFYLSLMPIISAIAAGNRVILKPSESSPETSYLLTNLFNNTVDSRYIYVMSSDVDSTKEMLMNKFDIVFFTGSQRVGSLVRQQLCSTNTAIILELGGKCPVIIDQNINIDQSVEKVFNSKVINAGQTCVAPDYVAIHKDKIDIFIDKFNKLSSEFEKHIDEYPKIINKKHFDRLLNLAKNTELTVKDTKILPKAIKTTFNSELMVDEIFGPLLPVVSYSEISEVLDFIKSNGEPLATYVFTKSKNFENVIVERVRTGAVVTNEIMLQLANYNLPFGGVGSSGWGRSHGYQGFLAFSNVVSCYSRWGFGTKLNTHPYTDKKINLIKKFLK</sequence>
<dbReference type="RefSeq" id="WP_051604588.1">
    <property type="nucleotide sequence ID" value="NZ_CP007521.1"/>
</dbReference>
<feature type="domain" description="Aldehyde dehydrogenase" evidence="6">
    <location>
        <begin position="24"/>
        <end position="415"/>
    </location>
</feature>
<evidence type="ECO:0000256" key="2">
    <source>
        <dbReference type="ARBA" id="ARBA00023002"/>
    </source>
</evidence>
<dbReference type="InterPro" id="IPR012394">
    <property type="entry name" value="Aldehyde_DH_NAD(P)"/>
</dbReference>
<keyword evidence="5" id="KW-0472">Membrane</keyword>